<dbReference type="PANTHER" id="PTHR35450:SF2">
    <property type="entry name" value="REVERSE TRANSCRIPTASE DOMAIN-CONTAINING PROTEIN"/>
    <property type="match status" value="1"/>
</dbReference>
<dbReference type="PANTHER" id="PTHR35450">
    <property type="entry name" value="REVERSE TRANSCRIPTASE DOMAIN-CONTAINING PROTEIN"/>
    <property type="match status" value="1"/>
</dbReference>
<dbReference type="InterPro" id="IPR000477">
    <property type="entry name" value="RT_dom"/>
</dbReference>
<dbReference type="Proteomes" id="UP001168821">
    <property type="component" value="Unassembled WGS sequence"/>
</dbReference>
<evidence type="ECO:0000313" key="3">
    <source>
        <dbReference type="Proteomes" id="UP001168821"/>
    </source>
</evidence>
<comment type="caution">
    <text evidence="2">The sequence shown here is derived from an EMBL/GenBank/DDBJ whole genome shotgun (WGS) entry which is preliminary data.</text>
</comment>
<reference evidence="2" key="1">
    <citation type="journal article" date="2023" name="G3 (Bethesda)">
        <title>Whole genome assemblies of Zophobas morio and Tenebrio molitor.</title>
        <authorList>
            <person name="Kaur S."/>
            <person name="Stinson S.A."/>
            <person name="diCenzo G.C."/>
        </authorList>
    </citation>
    <scope>NUCLEOTIDE SEQUENCE</scope>
    <source>
        <strain evidence="2">QUZm001</strain>
    </source>
</reference>
<dbReference type="EMBL" id="JALNTZ010000004">
    <property type="protein sequence ID" value="KAJ3656975.1"/>
    <property type="molecule type" value="Genomic_DNA"/>
</dbReference>
<organism evidence="2 3">
    <name type="scientific">Zophobas morio</name>
    <dbReference type="NCBI Taxonomy" id="2755281"/>
    <lineage>
        <taxon>Eukaryota</taxon>
        <taxon>Metazoa</taxon>
        <taxon>Ecdysozoa</taxon>
        <taxon>Arthropoda</taxon>
        <taxon>Hexapoda</taxon>
        <taxon>Insecta</taxon>
        <taxon>Pterygota</taxon>
        <taxon>Neoptera</taxon>
        <taxon>Endopterygota</taxon>
        <taxon>Coleoptera</taxon>
        <taxon>Polyphaga</taxon>
        <taxon>Cucujiformia</taxon>
        <taxon>Tenebrionidae</taxon>
        <taxon>Zophobas</taxon>
    </lineage>
</organism>
<dbReference type="Pfam" id="PF00078">
    <property type="entry name" value="RVT_1"/>
    <property type="match status" value="1"/>
</dbReference>
<dbReference type="GO" id="GO:0071897">
    <property type="term" value="P:DNA biosynthetic process"/>
    <property type="evidence" value="ECO:0007669"/>
    <property type="project" value="UniProtKB-ARBA"/>
</dbReference>
<dbReference type="SUPFAM" id="SSF56672">
    <property type="entry name" value="DNA/RNA polymerases"/>
    <property type="match status" value="1"/>
</dbReference>
<sequence>MIRRGIFQGDSLSPLWFCLAINPLSDILNSCNYGFNIRINKQRENRISHLLYMDDIKIYASTQNQLTNLLNLTEQFSGDIGMSFGIEKCKTQAIRKGVFHQVPHITQNKEIIEAQERNDTYKYLGFCQSSHINHTKTKTQLKDQYVARLKLILKTQLNGKNLMKAVNTFCVPLLTYSFGVIKWSKTDLENLNIATRKIFTQYRRHHPKSSIERFSLPRQNGGRGFQNLENLYQRQISDLKKYFLKRAERNEMFRTITRADLNHTPLNLSNTEEIHTPHTIDKIISGLKQKQLHGKFYKDLEENHVNKKMSLIWLKKSSLYAETEGFVFAIQDQVINTKNYRKYIIKDPNIKNDCCRLCKAKPETIQHIISSCSILAQTDYKARHDNAAKIIHKELATLMNLIEDTTPYYTYIPSPFLENNKYKLYWDRTILTDLNITANRPDIILIKKHTNEAILIDIAIPNTNNIIQTYDTKISKYLQLSIEMKSMLNLKKISILPLVISNVGVVPNSLVENLKSLHLNDSIIVKIQKAVLLGTCHIVRKFLEQSDHVSQIRLAPVGQSSVGHFSCDARINGR</sequence>
<feature type="domain" description="Reverse transcriptase" evidence="1">
    <location>
        <begin position="1"/>
        <end position="128"/>
    </location>
</feature>
<evidence type="ECO:0000313" key="2">
    <source>
        <dbReference type="EMBL" id="KAJ3656975.1"/>
    </source>
</evidence>
<keyword evidence="3" id="KW-1185">Reference proteome</keyword>
<gene>
    <name evidence="2" type="ORF">Zmor_016012</name>
</gene>
<evidence type="ECO:0000259" key="1">
    <source>
        <dbReference type="PROSITE" id="PS50878"/>
    </source>
</evidence>
<proteinExistence type="predicted"/>
<dbReference type="InterPro" id="IPR043502">
    <property type="entry name" value="DNA/RNA_pol_sf"/>
</dbReference>
<dbReference type="AlphaFoldDB" id="A0AA38MH58"/>
<accession>A0AA38MH58</accession>
<protein>
    <recommendedName>
        <fullName evidence="1">Reverse transcriptase domain-containing protein</fullName>
    </recommendedName>
</protein>
<dbReference type="PROSITE" id="PS50878">
    <property type="entry name" value="RT_POL"/>
    <property type="match status" value="1"/>
</dbReference>
<name>A0AA38MH58_9CUCU</name>